<evidence type="ECO:0008006" key="7">
    <source>
        <dbReference type="Google" id="ProtNLM"/>
    </source>
</evidence>
<dbReference type="GO" id="GO:0097708">
    <property type="term" value="C:intracellular vesicle"/>
    <property type="evidence" value="ECO:0007669"/>
    <property type="project" value="TreeGrafter"/>
</dbReference>
<reference evidence="6" key="1">
    <citation type="submission" date="2010-08" db="EMBL/GenBank/DDBJ databases">
        <authorList>
            <consortium name="Caenorhabditis japonica Sequencing Consortium"/>
            <person name="Wilson R.K."/>
        </authorList>
    </citation>
    <scope>NUCLEOTIDE SEQUENCE [LARGE SCALE GENOMIC DNA]</scope>
    <source>
        <strain evidence="6">DF5081</strain>
    </source>
</reference>
<keyword evidence="1" id="KW-0106">Calcium</keyword>
<feature type="compositionally biased region" description="Basic and acidic residues" evidence="2">
    <location>
        <begin position="413"/>
        <end position="424"/>
    </location>
</feature>
<keyword evidence="6" id="KW-1185">Reference proteome</keyword>
<feature type="domain" description="EF-hand" evidence="4">
    <location>
        <begin position="43"/>
        <end position="78"/>
    </location>
</feature>
<dbReference type="GO" id="GO:0042734">
    <property type="term" value="C:presynaptic membrane"/>
    <property type="evidence" value="ECO:0007669"/>
    <property type="project" value="TreeGrafter"/>
</dbReference>
<name>A0A8R1EBL5_CAEJA</name>
<dbReference type="AlphaFoldDB" id="A0A8R1EBL5"/>
<feature type="compositionally biased region" description="Low complexity" evidence="2">
    <location>
        <begin position="157"/>
        <end position="167"/>
    </location>
</feature>
<dbReference type="PANTHER" id="PTHR11216">
    <property type="entry name" value="EH DOMAIN"/>
    <property type="match status" value="1"/>
</dbReference>
<dbReference type="PROSITE" id="PS50031">
    <property type="entry name" value="EH"/>
    <property type="match status" value="2"/>
</dbReference>
<dbReference type="CDD" id="cd00052">
    <property type="entry name" value="EH"/>
    <property type="match status" value="2"/>
</dbReference>
<dbReference type="Pfam" id="PF12763">
    <property type="entry name" value="EH"/>
    <property type="match status" value="2"/>
</dbReference>
<dbReference type="GO" id="GO:0150007">
    <property type="term" value="P:clathrin-dependent synaptic vesicle endocytosis"/>
    <property type="evidence" value="ECO:0007669"/>
    <property type="project" value="TreeGrafter"/>
</dbReference>
<evidence type="ECO:0000259" key="4">
    <source>
        <dbReference type="PROSITE" id="PS50222"/>
    </source>
</evidence>
<evidence type="ECO:0000256" key="2">
    <source>
        <dbReference type="SAM" id="MobiDB-lite"/>
    </source>
</evidence>
<feature type="region of interest" description="Disordered" evidence="2">
    <location>
        <begin position="328"/>
        <end position="347"/>
    </location>
</feature>
<dbReference type="FunFam" id="1.10.238.10:FF:000055">
    <property type="entry name" value="Intersectin-1 isoform 1"/>
    <property type="match status" value="1"/>
</dbReference>
<dbReference type="GO" id="GO:0005509">
    <property type="term" value="F:calcium ion binding"/>
    <property type="evidence" value="ECO:0007669"/>
    <property type="project" value="InterPro"/>
</dbReference>
<feature type="compositionally biased region" description="Basic and acidic residues" evidence="2">
    <location>
        <begin position="362"/>
        <end position="405"/>
    </location>
</feature>
<protein>
    <recommendedName>
        <fullName evidence="7">Intersectin-1</fullName>
    </recommendedName>
</protein>
<proteinExistence type="predicted"/>
<organism evidence="5 6">
    <name type="scientific">Caenorhabditis japonica</name>
    <dbReference type="NCBI Taxonomy" id="281687"/>
    <lineage>
        <taxon>Eukaryota</taxon>
        <taxon>Metazoa</taxon>
        <taxon>Ecdysozoa</taxon>
        <taxon>Nematoda</taxon>
        <taxon>Chromadorea</taxon>
        <taxon>Rhabditida</taxon>
        <taxon>Rhabditina</taxon>
        <taxon>Rhabditomorpha</taxon>
        <taxon>Rhabditoidea</taxon>
        <taxon>Rhabditidae</taxon>
        <taxon>Peloderinae</taxon>
        <taxon>Caenorhabditis</taxon>
    </lineage>
</organism>
<accession>A0A8R1EBL5</accession>
<evidence type="ECO:0000313" key="5">
    <source>
        <dbReference type="EnsemblMetazoa" id="CJA30766.1"/>
    </source>
</evidence>
<dbReference type="SUPFAM" id="SSF47473">
    <property type="entry name" value="EF-hand"/>
    <property type="match status" value="2"/>
</dbReference>
<feature type="region of interest" description="Disordered" evidence="2">
    <location>
        <begin position="101"/>
        <end position="173"/>
    </location>
</feature>
<reference evidence="5" key="2">
    <citation type="submission" date="2022-06" db="UniProtKB">
        <authorList>
            <consortium name="EnsemblMetazoa"/>
        </authorList>
    </citation>
    <scope>IDENTIFICATION</scope>
    <source>
        <strain evidence="5">DF5081</strain>
    </source>
</reference>
<evidence type="ECO:0000313" key="6">
    <source>
        <dbReference type="Proteomes" id="UP000005237"/>
    </source>
</evidence>
<dbReference type="GO" id="GO:0060090">
    <property type="term" value="F:molecular adaptor activity"/>
    <property type="evidence" value="ECO:0007669"/>
    <property type="project" value="TreeGrafter"/>
</dbReference>
<feature type="region of interest" description="Disordered" evidence="2">
    <location>
        <begin position="275"/>
        <end position="306"/>
    </location>
</feature>
<feature type="region of interest" description="Disordered" evidence="2">
    <location>
        <begin position="362"/>
        <end position="424"/>
    </location>
</feature>
<dbReference type="SMART" id="SM00027">
    <property type="entry name" value="EH"/>
    <property type="match status" value="2"/>
</dbReference>
<dbReference type="Proteomes" id="UP000005237">
    <property type="component" value="Unassembled WGS sequence"/>
</dbReference>
<evidence type="ECO:0000259" key="3">
    <source>
        <dbReference type="PROSITE" id="PS50031"/>
    </source>
</evidence>
<dbReference type="PROSITE" id="PS50222">
    <property type="entry name" value="EF_HAND_2"/>
    <property type="match status" value="1"/>
</dbReference>
<dbReference type="PANTHER" id="PTHR11216:SF170">
    <property type="entry name" value="DYNAMIN ASSOCIATED PROTEIN 160, ISOFORM D"/>
    <property type="match status" value="1"/>
</dbReference>
<evidence type="ECO:0000256" key="1">
    <source>
        <dbReference type="ARBA" id="ARBA00022837"/>
    </source>
</evidence>
<dbReference type="Gene3D" id="1.10.238.10">
    <property type="entry name" value="EF-hand"/>
    <property type="match status" value="2"/>
</dbReference>
<feature type="domain" description="EH" evidence="3">
    <location>
        <begin position="187"/>
        <end position="270"/>
    </location>
</feature>
<dbReference type="InterPro" id="IPR018247">
    <property type="entry name" value="EF_Hand_1_Ca_BS"/>
</dbReference>
<dbReference type="GO" id="GO:0005737">
    <property type="term" value="C:cytoplasm"/>
    <property type="evidence" value="ECO:0007669"/>
    <property type="project" value="TreeGrafter"/>
</dbReference>
<dbReference type="PROSITE" id="PS00018">
    <property type="entry name" value="EF_HAND_1"/>
    <property type="match status" value="2"/>
</dbReference>
<dbReference type="InterPro" id="IPR002048">
    <property type="entry name" value="EF_hand_dom"/>
</dbReference>
<feature type="domain" description="EH" evidence="3">
    <location>
        <begin position="11"/>
        <end position="99"/>
    </location>
</feature>
<dbReference type="InterPro" id="IPR000261">
    <property type="entry name" value="EH_dom"/>
</dbReference>
<dbReference type="InterPro" id="IPR011992">
    <property type="entry name" value="EF-hand-dom_pair"/>
</dbReference>
<dbReference type="EnsemblMetazoa" id="CJA30766.1">
    <property type="protein sequence ID" value="CJA30766.1"/>
    <property type="gene ID" value="WBGene00206613"/>
</dbReference>
<sequence>MTNPWEVSEAEYQKNAALFSQLTAGQPYMDAVTARNALMRSNLPTHVLSQIWALSDLDKDGRLDMREYSIAMRLAFNCLAGLALPPQLPPSLLVVPARSVAPPQPGWPGSRQGSVDFTHAPPPPPPPLDRRMSASQAFPTYPTAPASIMGTPQRHNSISAASSPPSSNDRSVFDGRQLDNWAIPHHNKLKYSQLFNSLDKERAGFLSSQIGRSALGMSGLPTNVLAHIWFLSDVNKDGKLSVDEYCISQYMIEMFKAGYALPKIPPPELVRMCGINSRSANNTPDLEPGAEPPQKTPVPKTFEDKRQDNFAKGQAELERRRQILEEEEQRRRAEVEKKEREEEARRERERAEKLRIAEAERHAEMERQRVLQEAREEEERKRRDEQERRREEEEKLRKEQLEKAKVKQMQNQKRQETERLTQRQQREKTLQFQLQALDEKATDIEMDIGKAKDAVAQVTANIENMRSGRDEKVTRIKTLQETNQKVLYFLLF</sequence>